<feature type="compositionally biased region" description="Basic and acidic residues" evidence="1">
    <location>
        <begin position="92"/>
        <end position="108"/>
    </location>
</feature>
<comment type="caution">
    <text evidence="2">The sequence shown here is derived from an EMBL/GenBank/DDBJ whole genome shotgun (WGS) entry which is preliminary data.</text>
</comment>
<evidence type="ECO:0000313" key="3">
    <source>
        <dbReference type="Proteomes" id="UP000242450"/>
    </source>
</evidence>
<organism evidence="2 3">
    <name type="scientific">Cervus elaphus hippelaphus</name>
    <name type="common">European red deer</name>
    <dbReference type="NCBI Taxonomy" id="46360"/>
    <lineage>
        <taxon>Eukaryota</taxon>
        <taxon>Metazoa</taxon>
        <taxon>Chordata</taxon>
        <taxon>Craniata</taxon>
        <taxon>Vertebrata</taxon>
        <taxon>Euteleostomi</taxon>
        <taxon>Mammalia</taxon>
        <taxon>Eutheria</taxon>
        <taxon>Laurasiatheria</taxon>
        <taxon>Artiodactyla</taxon>
        <taxon>Ruminantia</taxon>
        <taxon>Pecora</taxon>
        <taxon>Cervidae</taxon>
        <taxon>Cervinae</taxon>
        <taxon>Cervus</taxon>
    </lineage>
</organism>
<dbReference type="Proteomes" id="UP000242450">
    <property type="component" value="Chromosome 14"/>
</dbReference>
<evidence type="ECO:0000313" key="2">
    <source>
        <dbReference type="EMBL" id="OWK08325.1"/>
    </source>
</evidence>
<name>A0A212CQX7_CEREH</name>
<evidence type="ECO:0000256" key="1">
    <source>
        <dbReference type="SAM" id="MobiDB-lite"/>
    </source>
</evidence>
<dbReference type="AlphaFoldDB" id="A0A212CQX7"/>
<accession>A0A212CQX7</accession>
<protein>
    <submittedName>
        <fullName evidence="2">Uncharacterized protein</fullName>
    </submittedName>
</protein>
<proteinExistence type="predicted"/>
<feature type="region of interest" description="Disordered" evidence="1">
    <location>
        <begin position="56"/>
        <end position="116"/>
    </location>
</feature>
<sequence>MMTENTSRRQNTQLSVSDGRVGMTEDGTRYTGRLRHTPLTASSFLLWGFRARPQVHPKMRSRSSCRMTKQPGRRGTVVGSKVELKQGLQSKGPHDTPEVKEPTPKADPRPQSTAPVQSLKNVGTLPAAFLNGFVKYPLDPLRELTLDQTLALAVCTATRFCSQAARKAKTSPRGRRCGLVAFMPKRFPLSHAISMRTVFEAVVGPHRASPKTAGPLPWTPGRAQPLQTPGLC</sequence>
<reference evidence="2 3" key="1">
    <citation type="journal article" date="2018" name="Mol. Genet. Genomics">
        <title>The red deer Cervus elaphus genome CerEla1.0: sequencing, annotating, genes, and chromosomes.</title>
        <authorList>
            <person name="Bana N.A."/>
            <person name="Nyiri A."/>
            <person name="Nagy J."/>
            <person name="Frank K."/>
            <person name="Nagy T."/>
            <person name="Steger V."/>
            <person name="Schiller M."/>
            <person name="Lakatos P."/>
            <person name="Sugar L."/>
            <person name="Horn P."/>
            <person name="Barta E."/>
            <person name="Orosz L."/>
        </authorList>
    </citation>
    <scope>NUCLEOTIDE SEQUENCE [LARGE SCALE GENOMIC DNA]</scope>
    <source>
        <strain evidence="2">Hungarian</strain>
    </source>
</reference>
<gene>
    <name evidence="2" type="ORF">Celaphus_00011276</name>
</gene>
<feature type="region of interest" description="Disordered" evidence="1">
    <location>
        <begin position="208"/>
        <end position="232"/>
    </location>
</feature>
<feature type="region of interest" description="Disordered" evidence="1">
    <location>
        <begin position="1"/>
        <end position="30"/>
    </location>
</feature>
<dbReference type="EMBL" id="MKHE01000014">
    <property type="protein sequence ID" value="OWK08325.1"/>
    <property type="molecule type" value="Genomic_DNA"/>
</dbReference>
<feature type="compositionally biased region" description="Polar residues" evidence="1">
    <location>
        <begin position="1"/>
        <end position="16"/>
    </location>
</feature>
<keyword evidence="3" id="KW-1185">Reference proteome</keyword>